<evidence type="ECO:0000313" key="1">
    <source>
        <dbReference type="EMBL" id="CDG33369.1"/>
    </source>
</evidence>
<protein>
    <submittedName>
        <fullName evidence="1">Uncharacterized protein</fullName>
    </submittedName>
</protein>
<evidence type="ECO:0000313" key="2">
    <source>
        <dbReference type="Proteomes" id="UP000027590"/>
    </source>
</evidence>
<organism evidence="1 2">
    <name type="scientific">Parasaccharibacter apium</name>
    <dbReference type="NCBI Taxonomy" id="1510841"/>
    <lineage>
        <taxon>Bacteria</taxon>
        <taxon>Pseudomonadati</taxon>
        <taxon>Pseudomonadota</taxon>
        <taxon>Alphaproteobacteria</taxon>
        <taxon>Acetobacterales</taxon>
        <taxon>Acetobacteraceae</taxon>
        <taxon>Parasaccharibacter</taxon>
    </lineage>
</organism>
<comment type="caution">
    <text evidence="1">The sequence shown here is derived from an EMBL/GenBank/DDBJ whole genome shotgun (WGS) entry which is preliminary data.</text>
</comment>
<dbReference type="AlphaFoldDB" id="A0A7U7G574"/>
<sequence length="40" mass="4327">MARNIPALWRQVRNVAARSLGDVLHGPGGGLIFDGERRGI</sequence>
<dbReference type="Proteomes" id="UP000027590">
    <property type="component" value="Unassembled WGS sequence"/>
</dbReference>
<proteinExistence type="predicted"/>
<gene>
    <name evidence="1" type="ORF">SACS_0631</name>
</gene>
<accession>A0A7U7G574</accession>
<name>A0A7U7G574_9PROT</name>
<reference evidence="1 2" key="2">
    <citation type="journal article" date="2014" name="PLoS ONE">
        <title>Evolution of mitochondria reconstructed from the energy metabolism of living bacteria.</title>
        <authorList>
            <person name="Degli Esposti M."/>
            <person name="Chouaia B."/>
            <person name="Comandatore F."/>
            <person name="Crotti E."/>
            <person name="Sassera D."/>
            <person name="Lievens P.M."/>
            <person name="Daffonchio D."/>
            <person name="Bandi C."/>
        </authorList>
    </citation>
    <scope>NUCLEOTIDE SEQUENCE [LARGE SCALE GENOMIC DNA]</scope>
    <source>
        <strain evidence="2">AM169</strain>
    </source>
</reference>
<reference evidence="1 2" key="1">
    <citation type="journal article" date="2014" name="Genome Biol. Evol.">
        <title>Acetic acid bacteria genomes reveal functional traits for adaptation to life in insect guts.</title>
        <authorList>
            <person name="Chouaia B."/>
            <person name="Gaiarsa S."/>
            <person name="Crotti E."/>
            <person name="Comandatore F."/>
            <person name="Degli Esposti M."/>
            <person name="Ricci I."/>
            <person name="Alma A."/>
            <person name="Favia G."/>
            <person name="Bandi C."/>
            <person name="Daffonchio D."/>
        </authorList>
    </citation>
    <scope>NUCLEOTIDE SEQUENCE [LARGE SCALE GENOMIC DNA]</scope>
    <source>
        <strain evidence="2">AM169</strain>
    </source>
</reference>
<dbReference type="EMBL" id="CBLY010000004">
    <property type="protein sequence ID" value="CDG33369.1"/>
    <property type="molecule type" value="Genomic_DNA"/>
</dbReference>